<evidence type="ECO:0000256" key="4">
    <source>
        <dbReference type="ARBA" id="ARBA00022692"/>
    </source>
</evidence>
<evidence type="ECO:0000259" key="14">
    <source>
        <dbReference type="PROSITE" id="PS51384"/>
    </source>
</evidence>
<evidence type="ECO:0000256" key="5">
    <source>
        <dbReference type="ARBA" id="ARBA00022982"/>
    </source>
</evidence>
<evidence type="ECO:0000256" key="12">
    <source>
        <dbReference type="SAM" id="Phobius"/>
    </source>
</evidence>
<dbReference type="InterPro" id="IPR017927">
    <property type="entry name" value="FAD-bd_FR_type"/>
</dbReference>
<proteinExistence type="inferred from homology"/>
<feature type="transmembrane region" description="Helical" evidence="12">
    <location>
        <begin position="182"/>
        <end position="201"/>
    </location>
</feature>
<feature type="domain" description="FAD-binding FR-type" evidence="14">
    <location>
        <begin position="444"/>
        <end position="576"/>
    </location>
</feature>
<keyword evidence="4 12" id="KW-0812">Transmembrane</keyword>
<keyword evidence="6 12" id="KW-1133">Transmembrane helix</keyword>
<evidence type="ECO:0000256" key="7">
    <source>
        <dbReference type="ARBA" id="ARBA00023002"/>
    </source>
</evidence>
<evidence type="ECO:0000256" key="6">
    <source>
        <dbReference type="ARBA" id="ARBA00022989"/>
    </source>
</evidence>
<dbReference type="GO" id="GO:0000293">
    <property type="term" value="F:ferric-chelate reductase activity"/>
    <property type="evidence" value="ECO:0007669"/>
    <property type="project" value="UniProtKB-ARBA"/>
</dbReference>
<comment type="similarity">
    <text evidence="2">Belongs to the ferric reductase (FRE) family.</text>
</comment>
<dbReference type="PROSITE" id="PS51384">
    <property type="entry name" value="FAD_FR"/>
    <property type="match status" value="1"/>
</dbReference>
<dbReference type="GO" id="GO:0015677">
    <property type="term" value="P:copper ion import"/>
    <property type="evidence" value="ECO:0007669"/>
    <property type="project" value="TreeGrafter"/>
</dbReference>
<dbReference type="SUPFAM" id="SSF52343">
    <property type="entry name" value="Ferredoxin reductase-like, C-terminal NADP-linked domain"/>
    <property type="match status" value="1"/>
</dbReference>
<keyword evidence="9 12" id="KW-0472">Membrane</keyword>
<dbReference type="GO" id="GO:0005886">
    <property type="term" value="C:plasma membrane"/>
    <property type="evidence" value="ECO:0007669"/>
    <property type="project" value="TreeGrafter"/>
</dbReference>
<dbReference type="RefSeq" id="XP_065825285.1">
    <property type="nucleotide sequence ID" value="XM_065969213.1"/>
</dbReference>
<feature type="signal peptide" evidence="13">
    <location>
        <begin position="1"/>
        <end position="22"/>
    </location>
</feature>
<evidence type="ECO:0000313" key="16">
    <source>
        <dbReference type="Proteomes" id="UP000078595"/>
    </source>
</evidence>
<feature type="compositionally biased region" description="Polar residues" evidence="11">
    <location>
        <begin position="686"/>
        <end position="705"/>
    </location>
</feature>
<feature type="compositionally biased region" description="Low complexity" evidence="11">
    <location>
        <begin position="672"/>
        <end position="681"/>
    </location>
</feature>
<evidence type="ECO:0000256" key="1">
    <source>
        <dbReference type="ARBA" id="ARBA00004141"/>
    </source>
</evidence>
<keyword evidence="10" id="KW-0325">Glycoprotein</keyword>
<dbReference type="Pfam" id="PF01794">
    <property type="entry name" value="Ferric_reduct"/>
    <property type="match status" value="1"/>
</dbReference>
<evidence type="ECO:0000256" key="11">
    <source>
        <dbReference type="SAM" id="MobiDB-lite"/>
    </source>
</evidence>
<dbReference type="KEGG" id="kdj:28969382"/>
<name>A0AAJ8KT48_9TREE</name>
<dbReference type="InterPro" id="IPR039261">
    <property type="entry name" value="FNR_nucleotide-bd"/>
</dbReference>
<dbReference type="GeneID" id="28969382"/>
<evidence type="ECO:0000256" key="8">
    <source>
        <dbReference type="ARBA" id="ARBA00023065"/>
    </source>
</evidence>
<dbReference type="PANTHER" id="PTHR32361:SF9">
    <property type="entry name" value="FERRIC REDUCTASE TRANSMEMBRANE COMPONENT 3-RELATED"/>
    <property type="match status" value="1"/>
</dbReference>
<feature type="region of interest" description="Disordered" evidence="11">
    <location>
        <begin position="672"/>
        <end position="706"/>
    </location>
</feature>
<feature type="transmembrane region" description="Helical" evidence="12">
    <location>
        <begin position="346"/>
        <end position="365"/>
    </location>
</feature>
<evidence type="ECO:0000256" key="3">
    <source>
        <dbReference type="ARBA" id="ARBA00022448"/>
    </source>
</evidence>
<dbReference type="GO" id="GO:0006879">
    <property type="term" value="P:intracellular iron ion homeostasis"/>
    <property type="evidence" value="ECO:0007669"/>
    <property type="project" value="TreeGrafter"/>
</dbReference>
<dbReference type="CDD" id="cd06186">
    <property type="entry name" value="NOX_Duox_like_FAD_NADP"/>
    <property type="match status" value="1"/>
</dbReference>
<dbReference type="InterPro" id="IPR013130">
    <property type="entry name" value="Fe3_Rdtase_TM_dom"/>
</dbReference>
<feature type="chain" id="PRO_5042541563" description="FAD-binding FR-type domain-containing protein" evidence="13">
    <location>
        <begin position="23"/>
        <end position="839"/>
    </location>
</feature>
<dbReference type="Pfam" id="PF08022">
    <property type="entry name" value="FAD_binding_8"/>
    <property type="match status" value="1"/>
</dbReference>
<dbReference type="Pfam" id="PF08030">
    <property type="entry name" value="NAD_binding_6"/>
    <property type="match status" value="1"/>
</dbReference>
<feature type="transmembrane region" description="Helical" evidence="12">
    <location>
        <begin position="306"/>
        <end position="325"/>
    </location>
</feature>
<keyword evidence="13" id="KW-0732">Signal</keyword>
<feature type="transmembrane region" description="Helical" evidence="12">
    <location>
        <begin position="266"/>
        <end position="286"/>
    </location>
</feature>
<dbReference type="PANTHER" id="PTHR32361">
    <property type="entry name" value="FERRIC/CUPRIC REDUCTASE TRANSMEMBRANE COMPONENT"/>
    <property type="match status" value="1"/>
</dbReference>
<keyword evidence="8" id="KW-0406">Ion transport</keyword>
<comment type="subcellular location">
    <subcellularLocation>
        <location evidence="1">Membrane</location>
        <topology evidence="1">Multi-pass membrane protein</topology>
    </subcellularLocation>
</comment>
<evidence type="ECO:0000256" key="10">
    <source>
        <dbReference type="ARBA" id="ARBA00023180"/>
    </source>
</evidence>
<dbReference type="InterPro" id="IPR013121">
    <property type="entry name" value="Fe_red_NAD-bd_6"/>
</dbReference>
<keyword evidence="5" id="KW-0249">Electron transport</keyword>
<sequence>MARLSMLTIWLIALLQLGLTSADKLQVYLQTPDYECVNGCYQALTLVSFKDITAKKPATADQCNSTSFASSLALCSEAYCDEKRQEAGWTYMTQTCKKSKVTLKKQATYTAQIDKNMVPQVDTIKDKKKSFNGTVLIDQHSWDIGYRTVPTRTTFNMYVLNLLSMSRQNFADLTSQSHGFGFAVYLFMITAVIIGLVNRLISLSVHSFVKDISPEDANNPPVSIKRSRGSQIYTWWRKNVTLPAAFGYRHAQPWGWVSIPTRLQSILIFLFVAINVIFMCVGYDLFDENMSEPDDKQAQLLDYLQYRTGVMCVYNMPLLWMLAGRNDVILWVTGWSFSSINLWHRWVARMAVLQAFIHGVAYTIMKKDSLYERFFHRMYWATGIFALICFVFLVVLSIKPIRSRWYELFLITHIALALMSLVLLYFHLTHMKGKYNPWVWACVAVWCLDRAIRVARVLVLTHKALSKKGKNTVALMSDNESGLIRLSITTSIMMKPEPGQYYFIYQPFSIKPWENHPFTLASWKVDQVAKSTTLNFLVAPQKGITKKWRKRILKTEKKMDHTRFLLEGPYGHSNPIQNYEHVLLVAGGSGITSMLAYIHQLQNHREDLKQLRTKSITLVWVVKHIPYASDVLDNELKAFANNASAIPGIKVNIQLHISRSGDSTPTRTMIGSISSESSSSGWTPAMTRNNSQVDSLPPMTRNNSEVHPVPLMTRKNSQYNTSPTSTSLAAFSEKAGDDIDEDRLHHIPLKDPLESDEKPKAPAAMPTSGLTLHSGRPVMRDLVDTALQTLVGGERLAVSACGPARMVDDMRQAVVSVYGSEEGEVNGSTLEYFEELFSW</sequence>
<keyword evidence="16" id="KW-1185">Reference proteome</keyword>
<evidence type="ECO:0000256" key="9">
    <source>
        <dbReference type="ARBA" id="ARBA00023136"/>
    </source>
</evidence>
<keyword evidence="3" id="KW-0813">Transport</keyword>
<dbReference type="InterPro" id="IPR051410">
    <property type="entry name" value="Ferric/Cupric_Reductase"/>
</dbReference>
<dbReference type="GO" id="GO:0006826">
    <property type="term" value="P:iron ion transport"/>
    <property type="evidence" value="ECO:0007669"/>
    <property type="project" value="TreeGrafter"/>
</dbReference>
<dbReference type="Proteomes" id="UP000078595">
    <property type="component" value="Chromosome 7"/>
</dbReference>
<dbReference type="Gene3D" id="3.40.50.80">
    <property type="entry name" value="Nucleotide-binding domain of ferredoxin-NADP reductase (FNR) module"/>
    <property type="match status" value="1"/>
</dbReference>
<dbReference type="SFLD" id="SFLDS00052">
    <property type="entry name" value="Ferric_Reductase_Domain"/>
    <property type="match status" value="1"/>
</dbReference>
<dbReference type="InterPro" id="IPR013112">
    <property type="entry name" value="FAD-bd_8"/>
</dbReference>
<gene>
    <name evidence="15" type="ORF">I303_105661</name>
</gene>
<dbReference type="SFLD" id="SFLDG01168">
    <property type="entry name" value="Ferric_reductase_subgroup_(FRE"/>
    <property type="match status" value="1"/>
</dbReference>
<protein>
    <recommendedName>
        <fullName evidence="14">FAD-binding FR-type domain-containing protein</fullName>
    </recommendedName>
</protein>
<reference evidence="15" key="2">
    <citation type="submission" date="2024-02" db="EMBL/GenBank/DDBJ databases">
        <title>Comparative genomics of Cryptococcus and Kwoniella reveals pathogenesis evolution and contrasting modes of karyotype evolution via chromosome fusion or intercentromeric recombination.</title>
        <authorList>
            <person name="Coelho M.A."/>
            <person name="David-Palma M."/>
            <person name="Shea T."/>
            <person name="Bowers K."/>
            <person name="McGinley-Smith S."/>
            <person name="Mohammad A.W."/>
            <person name="Gnirke A."/>
            <person name="Yurkov A.M."/>
            <person name="Nowrousian M."/>
            <person name="Sun S."/>
            <person name="Cuomo C.A."/>
            <person name="Heitman J."/>
        </authorList>
    </citation>
    <scope>NUCLEOTIDE SEQUENCE</scope>
    <source>
        <strain evidence="15">CBS 10117</strain>
    </source>
</reference>
<feature type="transmembrane region" description="Helical" evidence="12">
    <location>
        <begin position="408"/>
        <end position="426"/>
    </location>
</feature>
<evidence type="ECO:0000256" key="13">
    <source>
        <dbReference type="SAM" id="SignalP"/>
    </source>
</evidence>
<evidence type="ECO:0000313" key="15">
    <source>
        <dbReference type="EMBL" id="WWC63062.1"/>
    </source>
</evidence>
<feature type="region of interest" description="Disordered" evidence="11">
    <location>
        <begin position="750"/>
        <end position="773"/>
    </location>
</feature>
<feature type="compositionally biased region" description="Basic and acidic residues" evidence="11">
    <location>
        <begin position="750"/>
        <end position="760"/>
    </location>
</feature>
<evidence type="ECO:0000256" key="2">
    <source>
        <dbReference type="ARBA" id="ARBA00006278"/>
    </source>
</evidence>
<dbReference type="AlphaFoldDB" id="A0AAJ8KT48"/>
<accession>A0AAJ8KT48</accession>
<reference evidence="15" key="1">
    <citation type="submission" date="2013-07" db="EMBL/GenBank/DDBJ databases">
        <authorList>
            <consortium name="The Broad Institute Genome Sequencing Platform"/>
            <person name="Cuomo C."/>
            <person name="Litvintseva A."/>
            <person name="Chen Y."/>
            <person name="Heitman J."/>
            <person name="Sun S."/>
            <person name="Springer D."/>
            <person name="Dromer F."/>
            <person name="Young S.K."/>
            <person name="Zeng Q."/>
            <person name="Gargeya S."/>
            <person name="Fitzgerald M."/>
            <person name="Abouelleil A."/>
            <person name="Alvarado L."/>
            <person name="Berlin A.M."/>
            <person name="Chapman S.B."/>
            <person name="Dewar J."/>
            <person name="Goldberg J."/>
            <person name="Griggs A."/>
            <person name="Gujja S."/>
            <person name="Hansen M."/>
            <person name="Howarth C."/>
            <person name="Imamovic A."/>
            <person name="Larimer J."/>
            <person name="McCowan C."/>
            <person name="Murphy C."/>
            <person name="Pearson M."/>
            <person name="Priest M."/>
            <person name="Roberts A."/>
            <person name="Saif S."/>
            <person name="Shea T."/>
            <person name="Sykes S."/>
            <person name="Wortman J."/>
            <person name="Nusbaum C."/>
            <person name="Birren B."/>
        </authorList>
    </citation>
    <scope>NUCLEOTIDE SEQUENCE</scope>
    <source>
        <strain evidence="15">CBS 10117</strain>
    </source>
</reference>
<dbReference type="EMBL" id="CP144536">
    <property type="protein sequence ID" value="WWC63062.1"/>
    <property type="molecule type" value="Genomic_DNA"/>
</dbReference>
<feature type="transmembrane region" description="Helical" evidence="12">
    <location>
        <begin position="377"/>
        <end position="396"/>
    </location>
</feature>
<keyword evidence="7" id="KW-0560">Oxidoreductase</keyword>
<organism evidence="15 16">
    <name type="scientific">Kwoniella dejecticola CBS 10117</name>
    <dbReference type="NCBI Taxonomy" id="1296121"/>
    <lineage>
        <taxon>Eukaryota</taxon>
        <taxon>Fungi</taxon>
        <taxon>Dikarya</taxon>
        <taxon>Basidiomycota</taxon>
        <taxon>Agaricomycotina</taxon>
        <taxon>Tremellomycetes</taxon>
        <taxon>Tremellales</taxon>
        <taxon>Cryptococcaceae</taxon>
        <taxon>Kwoniella</taxon>
    </lineage>
</organism>